<dbReference type="EnsemblPlants" id="Solyc03g020035.1.1">
    <property type="protein sequence ID" value="Solyc03g020035.1.1"/>
    <property type="gene ID" value="Solyc03g020035.1"/>
</dbReference>
<reference evidence="1" key="2">
    <citation type="submission" date="2019-01" db="UniProtKB">
        <authorList>
            <consortium name="EnsemblPlants"/>
        </authorList>
    </citation>
    <scope>IDENTIFICATION</scope>
    <source>
        <strain evidence="1">cv. Heinz 1706</strain>
    </source>
</reference>
<keyword evidence="2" id="KW-1185">Reference proteome</keyword>
<dbReference type="Proteomes" id="UP000004994">
    <property type="component" value="Chromosome 3"/>
</dbReference>
<evidence type="ECO:0000313" key="2">
    <source>
        <dbReference type="Proteomes" id="UP000004994"/>
    </source>
</evidence>
<organism evidence="1">
    <name type="scientific">Solanum lycopersicum</name>
    <name type="common">Tomato</name>
    <name type="synonym">Lycopersicon esculentum</name>
    <dbReference type="NCBI Taxonomy" id="4081"/>
    <lineage>
        <taxon>Eukaryota</taxon>
        <taxon>Viridiplantae</taxon>
        <taxon>Streptophyta</taxon>
        <taxon>Embryophyta</taxon>
        <taxon>Tracheophyta</taxon>
        <taxon>Spermatophyta</taxon>
        <taxon>Magnoliopsida</taxon>
        <taxon>eudicotyledons</taxon>
        <taxon>Gunneridae</taxon>
        <taxon>Pentapetalae</taxon>
        <taxon>asterids</taxon>
        <taxon>lamiids</taxon>
        <taxon>Solanales</taxon>
        <taxon>Solanaceae</taxon>
        <taxon>Solanoideae</taxon>
        <taxon>Solaneae</taxon>
        <taxon>Solanum</taxon>
        <taxon>Solanum subgen. Lycopersicon</taxon>
    </lineage>
</organism>
<protein>
    <submittedName>
        <fullName evidence="1">Uncharacterized protein</fullName>
    </submittedName>
</protein>
<reference evidence="1" key="1">
    <citation type="journal article" date="2012" name="Nature">
        <title>The tomato genome sequence provides insights into fleshy fruit evolution.</title>
        <authorList>
            <consortium name="Tomato Genome Consortium"/>
        </authorList>
    </citation>
    <scope>NUCLEOTIDE SEQUENCE [LARGE SCALE GENOMIC DNA]</scope>
    <source>
        <strain evidence="1">cv. Heinz 1706</strain>
    </source>
</reference>
<proteinExistence type="predicted"/>
<dbReference type="InParanoid" id="A0A3Q7FGZ6"/>
<sequence length="53" mass="6036">MIVPVRKDLGGDLGLAFCWNPSQHHSNVWRLDHYNPQKEDHMIATPLAIGSRL</sequence>
<accession>A0A3Q7FGZ6</accession>
<evidence type="ECO:0000313" key="1">
    <source>
        <dbReference type="EnsemblPlants" id="Solyc03g020035.1.1"/>
    </source>
</evidence>
<name>A0A3Q7FGZ6_SOLLC</name>
<dbReference type="AlphaFoldDB" id="A0A3Q7FGZ6"/>
<dbReference type="Gramene" id="Solyc03g020035.1.1">
    <property type="protein sequence ID" value="Solyc03g020035.1.1"/>
    <property type="gene ID" value="Solyc03g020035.1"/>
</dbReference>